<keyword evidence="1" id="KW-0732">Signal</keyword>
<organism evidence="2 3">
    <name type="scientific">Epicoccum nigrum</name>
    <name type="common">Soil fungus</name>
    <name type="synonym">Epicoccum purpurascens</name>
    <dbReference type="NCBI Taxonomy" id="105696"/>
    <lineage>
        <taxon>Eukaryota</taxon>
        <taxon>Fungi</taxon>
        <taxon>Dikarya</taxon>
        <taxon>Ascomycota</taxon>
        <taxon>Pezizomycotina</taxon>
        <taxon>Dothideomycetes</taxon>
        <taxon>Pleosporomycetidae</taxon>
        <taxon>Pleosporales</taxon>
        <taxon>Pleosporineae</taxon>
        <taxon>Didymellaceae</taxon>
        <taxon>Epicoccum</taxon>
    </lineage>
</organism>
<evidence type="ECO:0000256" key="1">
    <source>
        <dbReference type="SAM" id="SignalP"/>
    </source>
</evidence>
<feature type="signal peptide" evidence="1">
    <location>
        <begin position="1"/>
        <end position="18"/>
    </location>
</feature>
<gene>
    <name evidence="2" type="ORF">B5807_02423</name>
</gene>
<evidence type="ECO:0000313" key="2">
    <source>
        <dbReference type="EMBL" id="OSS52215.1"/>
    </source>
</evidence>
<dbReference type="OMA" id="GANCYAT"/>
<keyword evidence="3" id="KW-1185">Reference proteome</keyword>
<proteinExistence type="predicted"/>
<accession>A0A1Y2M7Y0</accession>
<name>A0A1Y2M7Y0_EPING</name>
<dbReference type="InParanoid" id="A0A1Y2M7Y0"/>
<dbReference type="EMBL" id="KZ107839">
    <property type="protein sequence ID" value="OSS52215.1"/>
    <property type="molecule type" value="Genomic_DNA"/>
</dbReference>
<dbReference type="Proteomes" id="UP000193240">
    <property type="component" value="Unassembled WGS sequence"/>
</dbReference>
<dbReference type="AlphaFoldDB" id="A0A1Y2M7Y0"/>
<protein>
    <recommendedName>
        <fullName evidence="4">Dickkopf N-terminal cysteine-rich domain-containing protein</fullName>
    </recommendedName>
</protein>
<evidence type="ECO:0008006" key="4">
    <source>
        <dbReference type="Google" id="ProtNLM"/>
    </source>
</evidence>
<feature type="chain" id="PRO_5012621310" description="Dickkopf N-terminal cysteine-rich domain-containing protein" evidence="1">
    <location>
        <begin position="19"/>
        <end position="306"/>
    </location>
</feature>
<reference evidence="2 3" key="1">
    <citation type="journal article" date="2017" name="Genome Announc.">
        <title>Genome sequence of the saprophytic ascomycete Epicoccum nigrum ICMP 19927 strain isolated from New Zealand.</title>
        <authorList>
            <person name="Fokin M."/>
            <person name="Fleetwood D."/>
            <person name="Weir B.S."/>
            <person name="Villas-Boas S.G."/>
        </authorList>
    </citation>
    <scope>NUCLEOTIDE SEQUENCE [LARGE SCALE GENOMIC DNA]</scope>
    <source>
        <strain evidence="2 3">ICMP 19927</strain>
    </source>
</reference>
<sequence>MQYSIITLLATTASLASATTTSVSTASPIGAVVPVGSNCDPKGTMCALGSQCYATNSMLQTVCGNFQASCTSDQQCAFNTCQNGFCAGLKASSASPSASQTPIGAVVPVGSNCDPKGTMCALGSQCYATNSMLQTVCGNFQASCTSDQQCAFNTCQNGFCAGFKASSSSASPTPTSSATSSASQTPIGAVVPVGSNCDPKGTMCALGAQCYAVNSMLQPVCGNFQASCTSDQQCAFNKCNGGFCNGFIASSSMASNGTATGSMKPTGTGSGSASKTSGLAEFTGAAVANVVPELMAVALGVAAWAL</sequence>
<evidence type="ECO:0000313" key="3">
    <source>
        <dbReference type="Proteomes" id="UP000193240"/>
    </source>
</evidence>